<keyword evidence="1" id="KW-0472">Membrane</keyword>
<gene>
    <name evidence="2" type="ordered locus">MTR_8g021420</name>
</gene>
<keyword evidence="4" id="KW-1185">Reference proteome</keyword>
<dbReference type="AlphaFoldDB" id="A0A072TM65"/>
<reference evidence="3" key="3">
    <citation type="submission" date="2015-04" db="UniProtKB">
        <authorList>
            <consortium name="EnsemblPlants"/>
        </authorList>
    </citation>
    <scope>IDENTIFICATION</scope>
    <source>
        <strain evidence="3">cv. Jemalong A17</strain>
    </source>
</reference>
<reference evidence="2 4" key="2">
    <citation type="journal article" date="2014" name="BMC Genomics">
        <title>An improved genome release (version Mt4.0) for the model legume Medicago truncatula.</title>
        <authorList>
            <person name="Tang H."/>
            <person name="Krishnakumar V."/>
            <person name="Bidwell S."/>
            <person name="Rosen B."/>
            <person name="Chan A."/>
            <person name="Zhou S."/>
            <person name="Gentzbittel L."/>
            <person name="Childs K.L."/>
            <person name="Yandell M."/>
            <person name="Gundlach H."/>
            <person name="Mayer K.F."/>
            <person name="Schwartz D.C."/>
            <person name="Town C.D."/>
        </authorList>
    </citation>
    <scope>GENOME REANNOTATION</scope>
    <source>
        <strain evidence="2">A17</strain>
        <strain evidence="3 4">cv. Jemalong A17</strain>
    </source>
</reference>
<evidence type="ECO:0000313" key="4">
    <source>
        <dbReference type="Proteomes" id="UP000002051"/>
    </source>
</evidence>
<sequence>MVMAIWYVLMGEESWIYGTKLAPILEQGTLQLKMLQGKGQCIFAYFIELLMFTLVLVGGVMVFVVEALV</sequence>
<evidence type="ECO:0000313" key="2">
    <source>
        <dbReference type="EMBL" id="KEH18502.1"/>
    </source>
</evidence>
<evidence type="ECO:0000313" key="3">
    <source>
        <dbReference type="EnsemblPlants" id="KEH18502"/>
    </source>
</evidence>
<feature type="transmembrane region" description="Helical" evidence="1">
    <location>
        <begin position="42"/>
        <end position="65"/>
    </location>
</feature>
<keyword evidence="1" id="KW-1133">Transmembrane helix</keyword>
<dbReference type="Proteomes" id="UP000002051">
    <property type="component" value="Chromosome 8"/>
</dbReference>
<keyword evidence="1 2" id="KW-0812">Transmembrane</keyword>
<protein>
    <submittedName>
        <fullName evidence="2">Transmembrane protein, putative</fullName>
    </submittedName>
</protein>
<organism evidence="2 4">
    <name type="scientific">Medicago truncatula</name>
    <name type="common">Barrel medic</name>
    <name type="synonym">Medicago tribuloides</name>
    <dbReference type="NCBI Taxonomy" id="3880"/>
    <lineage>
        <taxon>Eukaryota</taxon>
        <taxon>Viridiplantae</taxon>
        <taxon>Streptophyta</taxon>
        <taxon>Embryophyta</taxon>
        <taxon>Tracheophyta</taxon>
        <taxon>Spermatophyta</taxon>
        <taxon>Magnoliopsida</taxon>
        <taxon>eudicotyledons</taxon>
        <taxon>Gunneridae</taxon>
        <taxon>Pentapetalae</taxon>
        <taxon>rosids</taxon>
        <taxon>fabids</taxon>
        <taxon>Fabales</taxon>
        <taxon>Fabaceae</taxon>
        <taxon>Papilionoideae</taxon>
        <taxon>50 kb inversion clade</taxon>
        <taxon>NPAAA clade</taxon>
        <taxon>Hologalegina</taxon>
        <taxon>IRL clade</taxon>
        <taxon>Trifolieae</taxon>
        <taxon>Medicago</taxon>
    </lineage>
</organism>
<name>A0A072TM65_MEDTR</name>
<dbReference type="HOGENOM" id="CLU_2779740_0_0_1"/>
<accession>A0A072TM65</accession>
<dbReference type="EnsemblPlants" id="KEH18502">
    <property type="protein sequence ID" value="KEH18502"/>
    <property type="gene ID" value="MTR_8g021420"/>
</dbReference>
<evidence type="ECO:0000256" key="1">
    <source>
        <dbReference type="SAM" id="Phobius"/>
    </source>
</evidence>
<dbReference type="EMBL" id="CM001224">
    <property type="protein sequence ID" value="KEH18502.1"/>
    <property type="molecule type" value="Genomic_DNA"/>
</dbReference>
<proteinExistence type="predicted"/>
<reference evidence="2 4" key="1">
    <citation type="journal article" date="2011" name="Nature">
        <title>The Medicago genome provides insight into the evolution of rhizobial symbioses.</title>
        <authorList>
            <person name="Young N.D."/>
            <person name="Debelle F."/>
            <person name="Oldroyd G.E."/>
            <person name="Geurts R."/>
            <person name="Cannon S.B."/>
            <person name="Udvardi M.K."/>
            <person name="Benedito V.A."/>
            <person name="Mayer K.F."/>
            <person name="Gouzy J."/>
            <person name="Schoof H."/>
            <person name="Van de Peer Y."/>
            <person name="Proost S."/>
            <person name="Cook D.R."/>
            <person name="Meyers B.C."/>
            <person name="Spannagl M."/>
            <person name="Cheung F."/>
            <person name="De Mita S."/>
            <person name="Krishnakumar V."/>
            <person name="Gundlach H."/>
            <person name="Zhou S."/>
            <person name="Mudge J."/>
            <person name="Bharti A.K."/>
            <person name="Murray J.D."/>
            <person name="Naoumkina M.A."/>
            <person name="Rosen B."/>
            <person name="Silverstein K.A."/>
            <person name="Tang H."/>
            <person name="Rombauts S."/>
            <person name="Zhao P.X."/>
            <person name="Zhou P."/>
            <person name="Barbe V."/>
            <person name="Bardou P."/>
            <person name="Bechner M."/>
            <person name="Bellec A."/>
            <person name="Berger A."/>
            <person name="Berges H."/>
            <person name="Bidwell S."/>
            <person name="Bisseling T."/>
            <person name="Choisne N."/>
            <person name="Couloux A."/>
            <person name="Denny R."/>
            <person name="Deshpande S."/>
            <person name="Dai X."/>
            <person name="Doyle J.J."/>
            <person name="Dudez A.M."/>
            <person name="Farmer A.D."/>
            <person name="Fouteau S."/>
            <person name="Franken C."/>
            <person name="Gibelin C."/>
            <person name="Gish J."/>
            <person name="Goldstein S."/>
            <person name="Gonzalez A.J."/>
            <person name="Green P.J."/>
            <person name="Hallab A."/>
            <person name="Hartog M."/>
            <person name="Hua A."/>
            <person name="Humphray S.J."/>
            <person name="Jeong D.H."/>
            <person name="Jing Y."/>
            <person name="Jocker A."/>
            <person name="Kenton S.M."/>
            <person name="Kim D.J."/>
            <person name="Klee K."/>
            <person name="Lai H."/>
            <person name="Lang C."/>
            <person name="Lin S."/>
            <person name="Macmil S.L."/>
            <person name="Magdelenat G."/>
            <person name="Matthews L."/>
            <person name="McCorrison J."/>
            <person name="Monaghan E.L."/>
            <person name="Mun J.H."/>
            <person name="Najar F.Z."/>
            <person name="Nicholson C."/>
            <person name="Noirot C."/>
            <person name="O'Bleness M."/>
            <person name="Paule C.R."/>
            <person name="Poulain J."/>
            <person name="Prion F."/>
            <person name="Qin B."/>
            <person name="Qu C."/>
            <person name="Retzel E.F."/>
            <person name="Riddle C."/>
            <person name="Sallet E."/>
            <person name="Samain S."/>
            <person name="Samson N."/>
            <person name="Sanders I."/>
            <person name="Saurat O."/>
            <person name="Scarpelli C."/>
            <person name="Schiex T."/>
            <person name="Segurens B."/>
            <person name="Severin A.J."/>
            <person name="Sherrier D.J."/>
            <person name="Shi R."/>
            <person name="Sims S."/>
            <person name="Singer S.R."/>
            <person name="Sinharoy S."/>
            <person name="Sterck L."/>
            <person name="Viollet A."/>
            <person name="Wang B.B."/>
            <person name="Wang K."/>
            <person name="Wang M."/>
            <person name="Wang X."/>
            <person name="Warfsmann J."/>
            <person name="Weissenbach J."/>
            <person name="White D.D."/>
            <person name="White J.D."/>
            <person name="Wiley G.B."/>
            <person name="Wincker P."/>
            <person name="Xing Y."/>
            <person name="Yang L."/>
            <person name="Yao Z."/>
            <person name="Ying F."/>
            <person name="Zhai J."/>
            <person name="Zhou L."/>
            <person name="Zuber A."/>
            <person name="Denarie J."/>
            <person name="Dixon R.A."/>
            <person name="May G.D."/>
            <person name="Schwartz D.C."/>
            <person name="Rogers J."/>
            <person name="Quetier F."/>
            <person name="Town C.D."/>
            <person name="Roe B.A."/>
        </authorList>
    </citation>
    <scope>NUCLEOTIDE SEQUENCE [LARGE SCALE GENOMIC DNA]</scope>
    <source>
        <strain evidence="2">A17</strain>
        <strain evidence="3 4">cv. Jemalong A17</strain>
    </source>
</reference>